<evidence type="ECO:0000313" key="1">
    <source>
        <dbReference type="EMBL" id="KAL0173836.1"/>
    </source>
</evidence>
<keyword evidence="2" id="KW-1185">Reference proteome</keyword>
<gene>
    <name evidence="1" type="ORF">M9458_029804</name>
</gene>
<reference evidence="1 2" key="1">
    <citation type="submission" date="2024-05" db="EMBL/GenBank/DDBJ databases">
        <title>Genome sequencing and assembly of Indian major carp, Cirrhinus mrigala (Hamilton, 1822).</title>
        <authorList>
            <person name="Mohindra V."/>
            <person name="Chowdhury L.M."/>
            <person name="Lal K."/>
            <person name="Jena J.K."/>
        </authorList>
    </citation>
    <scope>NUCLEOTIDE SEQUENCE [LARGE SCALE GENOMIC DNA]</scope>
    <source>
        <strain evidence="1">CM1030</strain>
        <tissue evidence="1">Blood</tissue>
    </source>
</reference>
<name>A0ABD0PM61_CIRMR</name>
<dbReference type="EMBL" id="JAMKFB020000015">
    <property type="protein sequence ID" value="KAL0173836.1"/>
    <property type="molecule type" value="Genomic_DNA"/>
</dbReference>
<dbReference type="AlphaFoldDB" id="A0ABD0PM61"/>
<organism evidence="1 2">
    <name type="scientific">Cirrhinus mrigala</name>
    <name type="common">Mrigala</name>
    <dbReference type="NCBI Taxonomy" id="683832"/>
    <lineage>
        <taxon>Eukaryota</taxon>
        <taxon>Metazoa</taxon>
        <taxon>Chordata</taxon>
        <taxon>Craniata</taxon>
        <taxon>Vertebrata</taxon>
        <taxon>Euteleostomi</taxon>
        <taxon>Actinopterygii</taxon>
        <taxon>Neopterygii</taxon>
        <taxon>Teleostei</taxon>
        <taxon>Ostariophysi</taxon>
        <taxon>Cypriniformes</taxon>
        <taxon>Cyprinidae</taxon>
        <taxon>Labeoninae</taxon>
        <taxon>Labeonini</taxon>
        <taxon>Cirrhinus</taxon>
    </lineage>
</organism>
<proteinExistence type="predicted"/>
<accession>A0ABD0PM61</accession>
<sequence length="57" mass="6241">ADSPGTVRTADQSLSFSLCCSSYSGDATHQSWLQRQAFAFTDHGLDCFPKCGHWALM</sequence>
<dbReference type="Proteomes" id="UP001529510">
    <property type="component" value="Unassembled WGS sequence"/>
</dbReference>
<comment type="caution">
    <text evidence="1">The sequence shown here is derived from an EMBL/GenBank/DDBJ whole genome shotgun (WGS) entry which is preliminary data.</text>
</comment>
<feature type="non-terminal residue" evidence="1">
    <location>
        <position position="57"/>
    </location>
</feature>
<feature type="non-terminal residue" evidence="1">
    <location>
        <position position="1"/>
    </location>
</feature>
<evidence type="ECO:0000313" key="2">
    <source>
        <dbReference type="Proteomes" id="UP001529510"/>
    </source>
</evidence>
<protein>
    <submittedName>
        <fullName evidence="1">Uncharacterized protein</fullName>
    </submittedName>
</protein>